<name>A0A3Q2WD84_HAPBU</name>
<dbReference type="InterPro" id="IPR052831">
    <property type="entry name" value="Apoptosis_promoter"/>
</dbReference>
<proteinExistence type="predicted"/>
<evidence type="ECO:0000313" key="2">
    <source>
        <dbReference type="Ensembl" id="ENSHBUP00000019604.1"/>
    </source>
</evidence>
<dbReference type="Ensembl" id="ENSHBUT00000035583.1">
    <property type="protein sequence ID" value="ENSHBUP00000019604.1"/>
    <property type="gene ID" value="ENSHBUG00000021811.1"/>
</dbReference>
<sequence>RRASAGGAREPDLTAPPWTPPPAYDARPFGVGFTGPPFAQPYGFDPSVPPPGFGCPPPGHLLNVPLPSIPGAPQELQTRPHAPRCDRELASNRSHTEHRGPVATRDPDDDVTRQRKQDTKWVRQFLQATGKKSCGRLQSQHSPQLSSISSLRQALYGAAQLISRLEDLCHTLTHSLHGDGEWTHSYLRALGIKAELADKARLLADTSRLGELKAQVSRAACRRLRRLRARREAKTEEKDAEERRSLKETAVDKWRMKLMQEVEEKKKEKELKMAADSVLCEVRKKQADVKRMQDILRSLEKLRRLRREAVSKKGGSRCCIELDIAFDCAEWDYLFKTLEKIGFGLRFDTWVYIGRILFTEIHETRLPPQPSVVHNCHRTFGTKVEKQHESCCGHQSS</sequence>
<keyword evidence="3" id="KW-1185">Reference proteome</keyword>
<evidence type="ECO:0000313" key="3">
    <source>
        <dbReference type="Proteomes" id="UP000264840"/>
    </source>
</evidence>
<accession>A0A3Q2WD84</accession>
<evidence type="ECO:0008006" key="4">
    <source>
        <dbReference type="Google" id="ProtNLM"/>
    </source>
</evidence>
<dbReference type="GO" id="GO:0005689">
    <property type="term" value="C:U12-type spliceosomal complex"/>
    <property type="evidence" value="ECO:0007669"/>
    <property type="project" value="TreeGrafter"/>
</dbReference>
<dbReference type="Pfam" id="PF16021">
    <property type="entry name" value="PDCD7"/>
    <property type="match status" value="1"/>
</dbReference>
<dbReference type="Proteomes" id="UP000264840">
    <property type="component" value="Unplaced"/>
</dbReference>
<feature type="region of interest" description="Disordered" evidence="1">
    <location>
        <begin position="90"/>
        <end position="117"/>
    </location>
</feature>
<protein>
    <recommendedName>
        <fullName evidence="4">Programmed cell death 7</fullName>
    </recommendedName>
</protein>
<feature type="region of interest" description="Disordered" evidence="1">
    <location>
        <begin position="1"/>
        <end position="35"/>
    </location>
</feature>
<evidence type="ECO:0000256" key="1">
    <source>
        <dbReference type="SAM" id="MobiDB-lite"/>
    </source>
</evidence>
<reference evidence="2" key="2">
    <citation type="submission" date="2025-09" db="UniProtKB">
        <authorList>
            <consortium name="Ensembl"/>
        </authorList>
    </citation>
    <scope>IDENTIFICATION</scope>
</reference>
<reference evidence="2" key="1">
    <citation type="submission" date="2025-08" db="UniProtKB">
        <authorList>
            <consortium name="Ensembl"/>
        </authorList>
    </citation>
    <scope>IDENTIFICATION</scope>
</reference>
<dbReference type="PANTHER" id="PTHR48190:SF2">
    <property type="entry name" value="PROGRAMMED CELL DEATH PROTEIN 7"/>
    <property type="match status" value="1"/>
</dbReference>
<dbReference type="InterPro" id="IPR031974">
    <property type="entry name" value="PDCD7"/>
</dbReference>
<dbReference type="OMA" id="FTEIHET"/>
<dbReference type="GeneTree" id="ENSGT00940000179556"/>
<feature type="compositionally biased region" description="Basic and acidic residues" evidence="1">
    <location>
        <begin position="90"/>
        <end position="100"/>
    </location>
</feature>
<organism evidence="2 3">
    <name type="scientific">Haplochromis burtoni</name>
    <name type="common">Burton's mouthbrooder</name>
    <name type="synonym">Chromis burtoni</name>
    <dbReference type="NCBI Taxonomy" id="8153"/>
    <lineage>
        <taxon>Eukaryota</taxon>
        <taxon>Metazoa</taxon>
        <taxon>Chordata</taxon>
        <taxon>Craniata</taxon>
        <taxon>Vertebrata</taxon>
        <taxon>Euteleostomi</taxon>
        <taxon>Actinopterygii</taxon>
        <taxon>Neopterygii</taxon>
        <taxon>Teleostei</taxon>
        <taxon>Neoteleostei</taxon>
        <taxon>Acanthomorphata</taxon>
        <taxon>Ovalentaria</taxon>
        <taxon>Cichlomorphae</taxon>
        <taxon>Cichliformes</taxon>
        <taxon>Cichlidae</taxon>
        <taxon>African cichlids</taxon>
        <taxon>Pseudocrenilabrinae</taxon>
        <taxon>Haplochromini</taxon>
        <taxon>Haplochromis</taxon>
    </lineage>
</organism>
<dbReference type="PANTHER" id="PTHR48190">
    <property type="entry name" value="PROGRAMMED CELL DEATH PROTEIN 7"/>
    <property type="match status" value="1"/>
</dbReference>
<dbReference type="STRING" id="8153.ENSHBUP00000019604"/>
<dbReference type="AlphaFoldDB" id="A0A3Q2WD84"/>